<sequence length="782" mass="87290">MAEGGEPVILEDYLLVEDVPLLEEMAEEDEELDLYNEMTFGLDRDSTEEDAAKPLMPPETSPELAKVVAEETEAGEELGSGAAEQLEELGEPQEEGGMELEVEQVISELEEEEEELGTEEQEEDQDPSEEPNDLGDPAVMRAVQSKPTLESQDSAVLDSRIGTCWAEFGKEDMLAMDPVVWGSCPGSIPPHHVLEDKAILQVLERPPPSTNMALDFLGSPMQRGYGGSPRLKHPGFRLMSPKSFPQRFLRQQSPLMPRSLCSPRPFTPARRPSPLFASNQTAGYAAPTPFRPISPHISPPQPLTMHFGPVSPSLDPALFFSPSASSQLNLSTPSHMTQLHPQHQRILTQRQQQGGQAQSISPKKLWSPKVDPYAGLMTSKEKDWVVKVEMIQLQSENMDDDYYYQTYYQRLERKQAEEELLGRRNKQEPPKLVTPFIQKVETYDSVVRIAGSLGQVAVSTCYSPRRAIDAVHHALVEEAAGSHRLRALHRIEKLFLQLLEVEEMQRKMSLAPEEQQPCCQEQKSQEVERIYQALKIRACSSEEQTCYRSLGICANGAFVPREAEDEFLQLLCVQKGKKLTARLLPHLPREQAEKILLTITHHLPFLMKKDVLDEASTSSQGRSLPLLYSPLNEVVGGMTFSNLIKVLQEMTRPLPKSPELPLTMALKNQVGGPKEGIAMQCPWSATATGCDTAPAASPQFGISLLYSLLSHGERLLSSDVPLEPCGGDFEMWTDMVFLVARELSQVPKASLVEPLFLPSNLLSLFCRYLDKQTIHHLEAKME</sequence>
<evidence type="ECO:0000256" key="2">
    <source>
        <dbReference type="ARBA" id="ARBA00004496"/>
    </source>
</evidence>
<comment type="caution">
    <text evidence="9">The sequence shown here is derived from an EMBL/GenBank/DDBJ whole genome shotgun (WGS) entry which is preliminary data.</text>
</comment>
<evidence type="ECO:0000256" key="4">
    <source>
        <dbReference type="ARBA" id="ARBA00022490"/>
    </source>
</evidence>
<dbReference type="Pfam" id="PF09770">
    <property type="entry name" value="PAT1"/>
    <property type="match status" value="1"/>
</dbReference>
<dbReference type="GO" id="GO:0000932">
    <property type="term" value="C:P-body"/>
    <property type="evidence" value="ECO:0007669"/>
    <property type="project" value="TreeGrafter"/>
</dbReference>
<organism evidence="9 10">
    <name type="scientific">Mycteria americana</name>
    <name type="common">Wood stork</name>
    <dbReference type="NCBI Taxonomy" id="33587"/>
    <lineage>
        <taxon>Eukaryota</taxon>
        <taxon>Metazoa</taxon>
        <taxon>Chordata</taxon>
        <taxon>Craniata</taxon>
        <taxon>Vertebrata</taxon>
        <taxon>Euteleostomi</taxon>
        <taxon>Archelosauria</taxon>
        <taxon>Archosauria</taxon>
        <taxon>Dinosauria</taxon>
        <taxon>Saurischia</taxon>
        <taxon>Theropoda</taxon>
        <taxon>Coelurosauria</taxon>
        <taxon>Aves</taxon>
        <taxon>Neognathae</taxon>
        <taxon>Neoaves</taxon>
        <taxon>Aequornithes</taxon>
        <taxon>Ciconiiformes</taxon>
        <taxon>Ciconiidae</taxon>
        <taxon>Mycteria</taxon>
    </lineage>
</organism>
<feature type="compositionally biased region" description="Polar residues" evidence="7">
    <location>
        <begin position="325"/>
        <end position="341"/>
    </location>
</feature>
<dbReference type="GO" id="GO:0000290">
    <property type="term" value="P:deadenylation-dependent decapping of nuclear-transcribed mRNA"/>
    <property type="evidence" value="ECO:0007669"/>
    <property type="project" value="InterPro"/>
</dbReference>
<dbReference type="EMBL" id="JAUNZN010000005">
    <property type="protein sequence ID" value="KAK4821055.1"/>
    <property type="molecule type" value="Genomic_DNA"/>
</dbReference>
<feature type="compositionally biased region" description="Acidic residues" evidence="7">
    <location>
        <begin position="85"/>
        <end position="133"/>
    </location>
</feature>
<feature type="domain" description="mRNA decay factor PAT1" evidence="8">
    <location>
        <begin position="449"/>
        <end position="625"/>
    </location>
</feature>
<dbReference type="GO" id="GO:0005634">
    <property type="term" value="C:nucleus"/>
    <property type="evidence" value="ECO:0007669"/>
    <property type="project" value="UniProtKB-SubCell"/>
</dbReference>
<evidence type="ECO:0000313" key="10">
    <source>
        <dbReference type="Proteomes" id="UP001333110"/>
    </source>
</evidence>
<evidence type="ECO:0000259" key="8">
    <source>
        <dbReference type="Pfam" id="PF09770"/>
    </source>
</evidence>
<keyword evidence="10" id="KW-1185">Reference proteome</keyword>
<dbReference type="PANTHER" id="PTHR21551:SF3">
    <property type="entry name" value="PROTEIN PAT1 HOMOLOG 2"/>
    <property type="match status" value="1"/>
</dbReference>
<dbReference type="Proteomes" id="UP001333110">
    <property type="component" value="Unassembled WGS sequence"/>
</dbReference>
<dbReference type="PANTHER" id="PTHR21551">
    <property type="entry name" value="TOPOISOMERASE II-ASSOCIATED PROTEIN PAT1"/>
    <property type="match status" value="1"/>
</dbReference>
<proteinExistence type="inferred from homology"/>
<gene>
    <name evidence="9" type="ORF">QYF61_012235</name>
</gene>
<dbReference type="InterPro" id="IPR039900">
    <property type="entry name" value="Pat1-like"/>
</dbReference>
<comment type="subcellular location">
    <subcellularLocation>
        <location evidence="2">Cytoplasm</location>
    </subcellularLocation>
    <subcellularLocation>
        <location evidence="1">Nucleus</location>
    </subcellularLocation>
</comment>
<dbReference type="GO" id="GO:0003723">
    <property type="term" value="F:RNA binding"/>
    <property type="evidence" value="ECO:0007669"/>
    <property type="project" value="UniProtKB-KW"/>
</dbReference>
<dbReference type="AlphaFoldDB" id="A0AAN7N7U0"/>
<evidence type="ECO:0000256" key="5">
    <source>
        <dbReference type="ARBA" id="ARBA00022884"/>
    </source>
</evidence>
<dbReference type="InterPro" id="IPR019167">
    <property type="entry name" value="PAT1_dom"/>
</dbReference>
<evidence type="ECO:0000256" key="1">
    <source>
        <dbReference type="ARBA" id="ARBA00004123"/>
    </source>
</evidence>
<evidence type="ECO:0000256" key="3">
    <source>
        <dbReference type="ARBA" id="ARBA00009138"/>
    </source>
</evidence>
<keyword evidence="4" id="KW-0963">Cytoplasm</keyword>
<accession>A0AAN7N7U0</accession>
<feature type="compositionally biased region" description="Low complexity" evidence="7">
    <location>
        <begin position="344"/>
        <end position="358"/>
    </location>
</feature>
<evidence type="ECO:0000256" key="6">
    <source>
        <dbReference type="ARBA" id="ARBA00023242"/>
    </source>
</evidence>
<keyword evidence="5" id="KW-0694">RNA-binding</keyword>
<feature type="region of interest" description="Disordered" evidence="7">
    <location>
        <begin position="287"/>
        <end position="308"/>
    </location>
</feature>
<feature type="region of interest" description="Disordered" evidence="7">
    <location>
        <begin position="325"/>
        <end position="365"/>
    </location>
</feature>
<feature type="region of interest" description="Disordered" evidence="7">
    <location>
        <begin position="41"/>
        <end position="137"/>
    </location>
</feature>
<keyword evidence="6" id="KW-0539">Nucleus</keyword>
<feature type="compositionally biased region" description="Pro residues" evidence="7">
    <location>
        <begin position="289"/>
        <end position="302"/>
    </location>
</feature>
<reference evidence="9 10" key="1">
    <citation type="journal article" date="2023" name="J. Hered.">
        <title>Chromosome-level genome of the wood stork (Mycteria americana) provides insight into avian chromosome evolution.</title>
        <authorList>
            <person name="Flamio R. Jr."/>
            <person name="Ramstad K.M."/>
        </authorList>
    </citation>
    <scope>NUCLEOTIDE SEQUENCE [LARGE SCALE GENOMIC DNA]</scope>
    <source>
        <strain evidence="9">JAX WOST 10</strain>
    </source>
</reference>
<evidence type="ECO:0000256" key="7">
    <source>
        <dbReference type="SAM" id="MobiDB-lite"/>
    </source>
</evidence>
<dbReference type="GO" id="GO:0033962">
    <property type="term" value="P:P-body assembly"/>
    <property type="evidence" value="ECO:0007669"/>
    <property type="project" value="TreeGrafter"/>
</dbReference>
<evidence type="ECO:0000313" key="9">
    <source>
        <dbReference type="EMBL" id="KAK4821055.1"/>
    </source>
</evidence>
<protein>
    <recommendedName>
        <fullName evidence="8">mRNA decay factor PAT1 domain-containing protein</fullName>
    </recommendedName>
</protein>
<comment type="similarity">
    <text evidence="3">Belongs to the PAT1 family.</text>
</comment>
<name>A0AAN7N7U0_MYCAM</name>